<keyword evidence="1" id="KW-1133">Transmembrane helix</keyword>
<organism evidence="2 3">
    <name type="scientific">Streptomyces beihaiensis</name>
    <dbReference type="NCBI Taxonomy" id="2984495"/>
    <lineage>
        <taxon>Bacteria</taxon>
        <taxon>Bacillati</taxon>
        <taxon>Actinomycetota</taxon>
        <taxon>Actinomycetes</taxon>
        <taxon>Kitasatosporales</taxon>
        <taxon>Streptomycetaceae</taxon>
        <taxon>Streptomyces</taxon>
    </lineage>
</organism>
<dbReference type="Proteomes" id="UP001163064">
    <property type="component" value="Unassembled WGS sequence"/>
</dbReference>
<feature type="transmembrane region" description="Helical" evidence="1">
    <location>
        <begin position="6"/>
        <end position="29"/>
    </location>
</feature>
<dbReference type="RefSeq" id="WP_266601414.1">
    <property type="nucleotide sequence ID" value="NZ_JAPHNL010000240.1"/>
</dbReference>
<evidence type="ECO:0000313" key="3">
    <source>
        <dbReference type="Proteomes" id="UP001163064"/>
    </source>
</evidence>
<reference evidence="2" key="1">
    <citation type="submission" date="2022-10" db="EMBL/GenBank/DDBJ databases">
        <title>Streptomyces beihaiensis sp. nov., a chitin degrading actinobacterium, isolated from shrimp pond soil.</title>
        <authorList>
            <person name="Xie J."/>
            <person name="Shen N."/>
        </authorList>
    </citation>
    <scope>NUCLEOTIDE SEQUENCE</scope>
    <source>
        <strain evidence="2">GXMU-J5</strain>
    </source>
</reference>
<keyword evidence="3" id="KW-1185">Reference proteome</keyword>
<keyword evidence="1" id="KW-0472">Membrane</keyword>
<comment type="caution">
    <text evidence="2">The sequence shown here is derived from an EMBL/GenBank/DDBJ whole genome shotgun (WGS) entry which is preliminary data.</text>
</comment>
<proteinExistence type="predicted"/>
<gene>
    <name evidence="2" type="ORF">OFY01_18850</name>
</gene>
<keyword evidence="1" id="KW-0812">Transmembrane</keyword>
<name>A0ABT3TZH6_9ACTN</name>
<accession>A0ABT3TZH6</accession>
<evidence type="ECO:0008006" key="4">
    <source>
        <dbReference type="Google" id="ProtNLM"/>
    </source>
</evidence>
<dbReference type="EMBL" id="JAPHNL010000240">
    <property type="protein sequence ID" value="MCX3061782.1"/>
    <property type="molecule type" value="Genomic_DNA"/>
</dbReference>
<sequence length="234" mass="25963">MEQLAGIVIKVLLFAVVAGIFTFVIRAFISSNKQESRISEGWAGLQRLASERGWTYERRAPGRATRYCGVGTMPGSGENLTAHNYVTGEFRGRSFVCFEYAHVGSRSDGGDRKRPVIESFVLVAAPGPGACVEILRPSMFNVLLDRRERMLVGSAAFDDRFRVVTKDEGFARELLGCGLMPFLLDDSRAEHSPLQLRDGDLFTWYTGTLSAESLEEKLGFLCDVLDRVPAGVWR</sequence>
<evidence type="ECO:0000256" key="1">
    <source>
        <dbReference type="SAM" id="Phobius"/>
    </source>
</evidence>
<evidence type="ECO:0000313" key="2">
    <source>
        <dbReference type="EMBL" id="MCX3061782.1"/>
    </source>
</evidence>
<protein>
    <recommendedName>
        <fullName evidence="4">DUF3137 domain-containing protein</fullName>
    </recommendedName>
</protein>